<comment type="caution">
    <text evidence="2">The sequence shown here is derived from an EMBL/GenBank/DDBJ whole genome shotgun (WGS) entry which is preliminary data.</text>
</comment>
<dbReference type="Proteomes" id="UP001630127">
    <property type="component" value="Unassembled WGS sequence"/>
</dbReference>
<keyword evidence="1" id="KW-0472">Membrane</keyword>
<evidence type="ECO:0000313" key="3">
    <source>
        <dbReference type="Proteomes" id="UP001630127"/>
    </source>
</evidence>
<dbReference type="InterPro" id="IPR039926">
    <property type="entry name" value="Egg_app_1"/>
</dbReference>
<sequence length="181" mass="21161">MGLRSESMMMMTMMRSNIEAKLKEIGSDDMINNLQDKQKGLTLMVENFGWSFTGWLDEVFPPEKRKDMLLQLQHWIHIIAPFVVMGFVLLALFWCCGRCILCGCKIILLPLFWCCKLCILCCCKIISLALFWCKRCILCCCKIKAAKMMKAPGRDFRMPRHVFETNPKGYFRDLRATKFNY</sequence>
<dbReference type="PANTHER" id="PTHR33333:SF46">
    <property type="entry name" value="LOW QUALITY PROTEIN: GLYCINE-RICH PROTEIN DOT1"/>
    <property type="match status" value="1"/>
</dbReference>
<keyword evidence="1" id="KW-0812">Transmembrane</keyword>
<proteinExistence type="predicted"/>
<feature type="transmembrane region" description="Helical" evidence="1">
    <location>
        <begin position="75"/>
        <end position="95"/>
    </location>
</feature>
<dbReference type="AlphaFoldDB" id="A0ABD2YUJ6"/>
<evidence type="ECO:0000313" key="2">
    <source>
        <dbReference type="EMBL" id="KAL3511017.1"/>
    </source>
</evidence>
<feature type="transmembrane region" description="Helical" evidence="1">
    <location>
        <begin position="107"/>
        <end position="132"/>
    </location>
</feature>
<accession>A0ABD2YUJ6</accession>
<keyword evidence="1" id="KW-1133">Transmembrane helix</keyword>
<name>A0ABD2YUJ6_9GENT</name>
<organism evidence="2 3">
    <name type="scientific">Cinchona calisaya</name>
    <dbReference type="NCBI Taxonomy" id="153742"/>
    <lineage>
        <taxon>Eukaryota</taxon>
        <taxon>Viridiplantae</taxon>
        <taxon>Streptophyta</taxon>
        <taxon>Embryophyta</taxon>
        <taxon>Tracheophyta</taxon>
        <taxon>Spermatophyta</taxon>
        <taxon>Magnoliopsida</taxon>
        <taxon>eudicotyledons</taxon>
        <taxon>Gunneridae</taxon>
        <taxon>Pentapetalae</taxon>
        <taxon>asterids</taxon>
        <taxon>lamiids</taxon>
        <taxon>Gentianales</taxon>
        <taxon>Rubiaceae</taxon>
        <taxon>Cinchonoideae</taxon>
        <taxon>Cinchoneae</taxon>
        <taxon>Cinchona</taxon>
    </lineage>
</organism>
<reference evidence="2 3" key="1">
    <citation type="submission" date="2024-11" db="EMBL/GenBank/DDBJ databases">
        <title>A near-complete genome assembly of Cinchona calisaya.</title>
        <authorList>
            <person name="Lian D.C."/>
            <person name="Zhao X.W."/>
            <person name="Wei L."/>
        </authorList>
    </citation>
    <scope>NUCLEOTIDE SEQUENCE [LARGE SCALE GENOMIC DNA]</scope>
    <source>
        <tissue evidence="2">Nenye</tissue>
    </source>
</reference>
<protein>
    <submittedName>
        <fullName evidence="2">Uncharacterized protein</fullName>
    </submittedName>
</protein>
<evidence type="ECO:0000256" key="1">
    <source>
        <dbReference type="SAM" id="Phobius"/>
    </source>
</evidence>
<keyword evidence="3" id="KW-1185">Reference proteome</keyword>
<dbReference type="EMBL" id="JBJUIK010000012">
    <property type="protein sequence ID" value="KAL3511017.1"/>
    <property type="molecule type" value="Genomic_DNA"/>
</dbReference>
<dbReference type="PANTHER" id="PTHR33333">
    <property type="entry name" value="ERYTHROCYTE MEMBRANE PROTEIN 1-LIKE"/>
    <property type="match status" value="1"/>
</dbReference>
<gene>
    <name evidence="2" type="ORF">ACH5RR_030418</name>
</gene>